<reference evidence="2 3" key="1">
    <citation type="submission" date="2011-04" db="EMBL/GenBank/DDBJ databases">
        <title>The Genome Sequence of Clostridium citroniae WAL-19142.</title>
        <authorList>
            <consortium name="The Broad Institute Genome Sequencing Platform"/>
            <person name="Earl A."/>
            <person name="Ward D."/>
            <person name="Feldgarden M."/>
            <person name="Gevers D."/>
            <person name="Warren Y.A."/>
            <person name="Tyrrell K.L."/>
            <person name="Citron D.M."/>
            <person name="Goldstein E.J."/>
            <person name="Daigneault M."/>
            <person name="Allen-Vercoe E."/>
            <person name="Young S.K."/>
            <person name="Zeng Q."/>
            <person name="Gargeya S."/>
            <person name="Fitzgerald M."/>
            <person name="Haas B."/>
            <person name="Abouelleil A."/>
            <person name="Alvarado L."/>
            <person name="Arachchi H.M."/>
            <person name="Berlin A."/>
            <person name="Brown A."/>
            <person name="Chapman S.B."/>
            <person name="Chen Z."/>
            <person name="Dunbar C."/>
            <person name="Freedman E."/>
            <person name="Gearin G."/>
            <person name="Gellesch M."/>
            <person name="Goldberg J."/>
            <person name="Griggs A."/>
            <person name="Gujja S."/>
            <person name="Heilman E.R."/>
            <person name="Heiman D."/>
            <person name="Howarth C."/>
            <person name="Larson L."/>
            <person name="Lui A."/>
            <person name="MacDonald P.J."/>
            <person name="Mehta T."/>
            <person name="Montmayeur A."/>
            <person name="Murphy C."/>
            <person name="Neiman D."/>
            <person name="Pearson M."/>
            <person name="Priest M."/>
            <person name="Roberts A."/>
            <person name="Saif S."/>
            <person name="Shea T."/>
            <person name="Shenoy N."/>
            <person name="Sisk P."/>
            <person name="Stolte C."/>
            <person name="Sykes S."/>
            <person name="White J."/>
            <person name="Yandava C."/>
            <person name="Wortman J."/>
            <person name="Nusbaum C."/>
            <person name="Birren B."/>
        </authorList>
    </citation>
    <scope>NUCLEOTIDE SEQUENCE [LARGE SCALE GENOMIC DNA]</scope>
    <source>
        <strain evidence="2 3">WAL-19142</strain>
    </source>
</reference>
<dbReference type="AlphaFoldDB" id="A0A0J9C6S0"/>
<protein>
    <recommendedName>
        <fullName evidence="4">Nif11 domain-containing protein</fullName>
    </recommendedName>
</protein>
<comment type="caution">
    <text evidence="2">The sequence shown here is derived from an EMBL/GenBank/DDBJ whole genome shotgun (WGS) entry which is preliminary data.</text>
</comment>
<sequence length="74" mass="8751">MNYFTKERIEKLAEDQEVARRLLEFASMDGAAFFEEVRSHLSPEDLEDYLKENPDERKYYNSSEQRKNGGKSGR</sequence>
<evidence type="ECO:0008006" key="4">
    <source>
        <dbReference type="Google" id="ProtNLM"/>
    </source>
</evidence>
<gene>
    <name evidence="2" type="ORF">HMPREF9470_02154</name>
</gene>
<dbReference type="Proteomes" id="UP000037392">
    <property type="component" value="Unassembled WGS sequence"/>
</dbReference>
<dbReference type="PATRIC" id="fig|742734.4.peg.2317"/>
<dbReference type="EMBL" id="ADLK01000019">
    <property type="protein sequence ID" value="KMW20139.1"/>
    <property type="molecule type" value="Genomic_DNA"/>
</dbReference>
<organism evidence="2 3">
    <name type="scientific">[Clostridium] citroniae WAL-19142</name>
    <dbReference type="NCBI Taxonomy" id="742734"/>
    <lineage>
        <taxon>Bacteria</taxon>
        <taxon>Bacillati</taxon>
        <taxon>Bacillota</taxon>
        <taxon>Clostridia</taxon>
        <taxon>Lachnospirales</taxon>
        <taxon>Lachnospiraceae</taxon>
        <taxon>Enterocloster</taxon>
    </lineage>
</organism>
<accession>A0A0J9C6S0</accession>
<proteinExistence type="predicted"/>
<dbReference type="OrthoDB" id="2061980at2"/>
<evidence type="ECO:0000313" key="2">
    <source>
        <dbReference type="EMBL" id="KMW20139.1"/>
    </source>
</evidence>
<evidence type="ECO:0000313" key="3">
    <source>
        <dbReference type="Proteomes" id="UP000037392"/>
    </source>
</evidence>
<feature type="compositionally biased region" description="Basic and acidic residues" evidence="1">
    <location>
        <begin position="51"/>
        <end position="67"/>
    </location>
</feature>
<feature type="region of interest" description="Disordered" evidence="1">
    <location>
        <begin position="51"/>
        <end position="74"/>
    </location>
</feature>
<dbReference type="RefSeq" id="WP_007860594.1">
    <property type="nucleotide sequence ID" value="NZ_KQ235877.1"/>
</dbReference>
<name>A0A0J9C6S0_9FIRM</name>
<evidence type="ECO:0000256" key="1">
    <source>
        <dbReference type="SAM" id="MobiDB-lite"/>
    </source>
</evidence>
<dbReference type="GeneID" id="93161904"/>